<feature type="compositionally biased region" description="Polar residues" evidence="1">
    <location>
        <begin position="20"/>
        <end position="43"/>
    </location>
</feature>
<dbReference type="AlphaFoldDB" id="A0A7S1I7I1"/>
<gene>
    <name evidence="2" type="ORF">EGYM00392_LOCUS14639</name>
</gene>
<evidence type="ECO:0000313" key="2">
    <source>
        <dbReference type="EMBL" id="CAD9003555.1"/>
    </source>
</evidence>
<name>A0A7S1I7I1_9EUGL</name>
<feature type="region of interest" description="Disordered" evidence="1">
    <location>
        <begin position="1"/>
        <end position="51"/>
    </location>
</feature>
<evidence type="ECO:0000256" key="1">
    <source>
        <dbReference type="SAM" id="MobiDB-lite"/>
    </source>
</evidence>
<feature type="compositionally biased region" description="Polar residues" evidence="1">
    <location>
        <begin position="107"/>
        <end position="119"/>
    </location>
</feature>
<organism evidence="2">
    <name type="scientific">Eutreptiella gymnastica</name>
    <dbReference type="NCBI Taxonomy" id="73025"/>
    <lineage>
        <taxon>Eukaryota</taxon>
        <taxon>Discoba</taxon>
        <taxon>Euglenozoa</taxon>
        <taxon>Euglenida</taxon>
        <taxon>Spirocuta</taxon>
        <taxon>Euglenophyceae</taxon>
        <taxon>Eutreptiales</taxon>
        <taxon>Eutreptiaceae</taxon>
        <taxon>Eutreptiella</taxon>
    </lineage>
</organism>
<proteinExistence type="predicted"/>
<dbReference type="EMBL" id="HBGA01040348">
    <property type="protein sequence ID" value="CAD9003555.1"/>
    <property type="molecule type" value="Transcribed_RNA"/>
</dbReference>
<protein>
    <submittedName>
        <fullName evidence="2">Uncharacterized protein</fullName>
    </submittedName>
</protein>
<feature type="region of interest" description="Disordered" evidence="1">
    <location>
        <begin position="86"/>
        <end position="119"/>
    </location>
</feature>
<sequence>MAGGWAVAKFSQGPGGGENDQPNPLCSQVQRTPDANLSPTKPLTSGGACDQGHIDLKSIVCWLIIIPDFFIASTHMDQNVHEQTKTLSAELPETRQISRTCGDRGLQSLNPAPSTHSTG</sequence>
<reference evidence="2" key="1">
    <citation type="submission" date="2021-01" db="EMBL/GenBank/DDBJ databases">
        <authorList>
            <person name="Corre E."/>
            <person name="Pelletier E."/>
            <person name="Niang G."/>
            <person name="Scheremetjew M."/>
            <person name="Finn R."/>
            <person name="Kale V."/>
            <person name="Holt S."/>
            <person name="Cochrane G."/>
            <person name="Meng A."/>
            <person name="Brown T."/>
            <person name="Cohen L."/>
        </authorList>
    </citation>
    <scope>NUCLEOTIDE SEQUENCE</scope>
    <source>
        <strain evidence="2">NIES-381</strain>
    </source>
</reference>
<accession>A0A7S1I7I1</accession>